<dbReference type="InterPro" id="IPR002318">
    <property type="entry name" value="Ala-tRNA-lgiase_IIc"/>
</dbReference>
<evidence type="ECO:0000256" key="7">
    <source>
        <dbReference type="ARBA" id="ARBA00022884"/>
    </source>
</evidence>
<reference evidence="11 12" key="1">
    <citation type="submission" date="2016-10" db="EMBL/GenBank/DDBJ databases">
        <authorList>
            <person name="de Groot N.N."/>
        </authorList>
    </citation>
    <scope>NUCLEOTIDE SEQUENCE [LARGE SCALE GENOMIC DNA]</scope>
    <source>
        <strain evidence="11 12">CGMCC 4.3491</strain>
    </source>
</reference>
<keyword evidence="6" id="KW-0067">ATP-binding</keyword>
<protein>
    <recommendedName>
        <fullName evidence="2">alanine--tRNA ligase</fullName>
        <ecNumber evidence="2">6.1.1.7</ecNumber>
    </recommendedName>
</protein>
<dbReference type="PRINTS" id="PR00980">
    <property type="entry name" value="TRNASYNTHALA"/>
</dbReference>
<dbReference type="GO" id="GO:0002161">
    <property type="term" value="F:aminoacyl-tRNA deacylase activity"/>
    <property type="evidence" value="ECO:0007669"/>
    <property type="project" value="TreeGrafter"/>
</dbReference>
<keyword evidence="7" id="KW-0694">RNA-binding</keyword>
<dbReference type="SUPFAM" id="SSF101353">
    <property type="entry name" value="Putative anticodon-binding domain of alanyl-tRNA synthetase (AlaRS)"/>
    <property type="match status" value="1"/>
</dbReference>
<keyword evidence="9 11" id="KW-0030">Aminoacyl-tRNA synthetase</keyword>
<evidence type="ECO:0000256" key="4">
    <source>
        <dbReference type="ARBA" id="ARBA00022598"/>
    </source>
</evidence>
<dbReference type="GO" id="GO:0006419">
    <property type="term" value="P:alanyl-tRNA aminoacylation"/>
    <property type="evidence" value="ECO:0007669"/>
    <property type="project" value="InterPro"/>
</dbReference>
<dbReference type="GO" id="GO:0005524">
    <property type="term" value="F:ATP binding"/>
    <property type="evidence" value="ECO:0007669"/>
    <property type="project" value="UniProtKB-KW"/>
</dbReference>
<dbReference type="GO" id="GO:0004813">
    <property type="term" value="F:alanine-tRNA ligase activity"/>
    <property type="evidence" value="ECO:0007669"/>
    <property type="project" value="UniProtKB-EC"/>
</dbReference>
<keyword evidence="4" id="KW-0436">Ligase</keyword>
<dbReference type="AlphaFoldDB" id="A0A1H3MBX8"/>
<comment type="similarity">
    <text evidence="1">Belongs to the class-II aminoacyl-tRNA synthetase family.</text>
</comment>
<dbReference type="InterPro" id="IPR018165">
    <property type="entry name" value="Ala-tRNA-synth_IIc_core"/>
</dbReference>
<evidence type="ECO:0000313" key="11">
    <source>
        <dbReference type="EMBL" id="SDY74191.1"/>
    </source>
</evidence>
<dbReference type="InterPro" id="IPR050058">
    <property type="entry name" value="Ala-tRNA_ligase"/>
</dbReference>
<dbReference type="InterPro" id="IPR045864">
    <property type="entry name" value="aa-tRNA-synth_II/BPL/LPL"/>
</dbReference>
<proteinExistence type="inferred from homology"/>
<evidence type="ECO:0000256" key="9">
    <source>
        <dbReference type="ARBA" id="ARBA00023146"/>
    </source>
</evidence>
<evidence type="ECO:0000259" key="10">
    <source>
        <dbReference type="PROSITE" id="PS50860"/>
    </source>
</evidence>
<dbReference type="OrthoDB" id="9803884at2"/>
<dbReference type="SUPFAM" id="SSF55681">
    <property type="entry name" value="Class II aaRS and biotin synthetases"/>
    <property type="match status" value="1"/>
</dbReference>
<keyword evidence="12" id="KW-1185">Reference proteome</keyword>
<dbReference type="GO" id="GO:0005829">
    <property type="term" value="C:cytosol"/>
    <property type="evidence" value="ECO:0007669"/>
    <property type="project" value="TreeGrafter"/>
</dbReference>
<dbReference type="EMBL" id="FNPZ01000001">
    <property type="protein sequence ID" value="SDY74191.1"/>
    <property type="molecule type" value="Genomic_DNA"/>
</dbReference>
<dbReference type="Gene3D" id="3.30.930.10">
    <property type="entry name" value="Bira Bifunctional Protein, Domain 2"/>
    <property type="match status" value="1"/>
</dbReference>
<dbReference type="STRING" id="381665.SAMN05216554_1359"/>
<dbReference type="Pfam" id="PF01411">
    <property type="entry name" value="tRNA-synt_2c"/>
    <property type="match status" value="1"/>
</dbReference>
<feature type="domain" description="Alanyl-transfer RNA synthetases family profile" evidence="10">
    <location>
        <begin position="1"/>
        <end position="460"/>
    </location>
</feature>
<dbReference type="PANTHER" id="PTHR11777:SF9">
    <property type="entry name" value="ALANINE--TRNA LIGASE, CYTOPLASMIC"/>
    <property type="match status" value="1"/>
</dbReference>
<dbReference type="Proteomes" id="UP000198891">
    <property type="component" value="Unassembled WGS sequence"/>
</dbReference>
<evidence type="ECO:0000256" key="3">
    <source>
        <dbReference type="ARBA" id="ARBA00022555"/>
    </source>
</evidence>
<dbReference type="RefSeq" id="WP_092550489.1">
    <property type="nucleotide sequence ID" value="NZ_FNPZ01000001.1"/>
</dbReference>
<accession>A0A1H3MBX8</accession>
<dbReference type="CDD" id="cd00673">
    <property type="entry name" value="AlaRS_core"/>
    <property type="match status" value="1"/>
</dbReference>
<dbReference type="InterPro" id="IPR018164">
    <property type="entry name" value="Ala-tRNA-synth_IIc_N"/>
</dbReference>
<dbReference type="InterPro" id="IPR018162">
    <property type="entry name" value="Ala-tRNA-ligase_IIc_anticod-bd"/>
</dbReference>
<evidence type="ECO:0000256" key="2">
    <source>
        <dbReference type="ARBA" id="ARBA00013168"/>
    </source>
</evidence>
<organism evidence="11 12">
    <name type="scientific">Herbiconiux ginsengi</name>
    <dbReference type="NCBI Taxonomy" id="381665"/>
    <lineage>
        <taxon>Bacteria</taxon>
        <taxon>Bacillati</taxon>
        <taxon>Actinomycetota</taxon>
        <taxon>Actinomycetes</taxon>
        <taxon>Micrococcales</taxon>
        <taxon>Microbacteriaceae</taxon>
        <taxon>Herbiconiux</taxon>
    </lineage>
</organism>
<sequence>MDAHEIRNSYLAFLEERGHTVIRRAPLVPRGDTSTLFNGSGMQSLLPYLLGESHPDGPRLTDSQPCVRAQDIDDVGDNRHTTFFEMLGNWSLGDYFKEDQIRWFFTFLVDVVGLDPSKISVTCFIGDEENGIPRDTEAAGIWQQVFAERGITAEIAVIGSQADGDARGVRPGERIFFYDGGENWWSRGGSLAATPIGDPCGPDSEVFYDFGPEFQDASYGLAHPASDGGQFMEIGNQVFMQYRRLEDGSFEELARRNVDFGGGLERIAAASIGSDDVFRISLLWPIVETLQELSGRSYDEETTAMRIIADHLRGATFLAVDGVRPSNKEQGYVMRRLLRRAIRQALSLGLTENFFEVVVPVIADLYAADYPEVAASREEVIAVLVKEEIAFRRTLEGGLLALSGYSGSTLTGADVFRLSDTHGFPKELSVEEARRLGIDVDDAWEVGFAEALEEQRARSRGATRLGAAGLPGGGHPA</sequence>
<keyword evidence="8" id="KW-0648">Protein biosynthesis</keyword>
<dbReference type="PROSITE" id="PS50860">
    <property type="entry name" value="AA_TRNA_LIGASE_II_ALA"/>
    <property type="match status" value="1"/>
</dbReference>
<evidence type="ECO:0000256" key="6">
    <source>
        <dbReference type="ARBA" id="ARBA00022840"/>
    </source>
</evidence>
<evidence type="ECO:0000256" key="5">
    <source>
        <dbReference type="ARBA" id="ARBA00022741"/>
    </source>
</evidence>
<dbReference type="PANTHER" id="PTHR11777">
    <property type="entry name" value="ALANYL-TRNA SYNTHETASE"/>
    <property type="match status" value="1"/>
</dbReference>
<evidence type="ECO:0000256" key="1">
    <source>
        <dbReference type="ARBA" id="ARBA00008226"/>
    </source>
</evidence>
<dbReference type="EC" id="6.1.1.7" evidence="2"/>
<evidence type="ECO:0000256" key="8">
    <source>
        <dbReference type="ARBA" id="ARBA00022917"/>
    </source>
</evidence>
<keyword evidence="3" id="KW-0820">tRNA-binding</keyword>
<keyword evidence="5" id="KW-0547">Nucleotide-binding</keyword>
<evidence type="ECO:0000313" key="12">
    <source>
        <dbReference type="Proteomes" id="UP000198891"/>
    </source>
</evidence>
<gene>
    <name evidence="11" type="ORF">SAMN05216554_1359</name>
</gene>
<name>A0A1H3MBX8_9MICO</name>
<dbReference type="GO" id="GO:0000049">
    <property type="term" value="F:tRNA binding"/>
    <property type="evidence" value="ECO:0007669"/>
    <property type="project" value="UniProtKB-KW"/>
</dbReference>